<sequence>ALRKCIGLMSARTLVLGQCRAGGQELRGCSPRPFQSYLDHLLGLHCIRAGTWQPLQQARPRFRAAPQRATEGPVAEGRYVATPLASAFLAEAGEGGAGNGGRRGACQAAPCQGRPCQCANGQGQAPGGGKICAARNSNVARCGPEKRRFHRVCSLCLARGHPRRECKGAARGADSR</sequence>
<accession>A0ABN9P9T5</accession>
<feature type="non-terminal residue" evidence="1">
    <location>
        <position position="176"/>
    </location>
</feature>
<gene>
    <name evidence="1" type="ORF">PCOR1329_LOCUS579</name>
</gene>
<dbReference type="EMBL" id="CAUYUJ010000124">
    <property type="protein sequence ID" value="CAK0788850.1"/>
    <property type="molecule type" value="Genomic_DNA"/>
</dbReference>
<reference evidence="1" key="1">
    <citation type="submission" date="2023-10" db="EMBL/GenBank/DDBJ databases">
        <authorList>
            <person name="Chen Y."/>
            <person name="Shah S."/>
            <person name="Dougan E. K."/>
            <person name="Thang M."/>
            <person name="Chan C."/>
        </authorList>
    </citation>
    <scope>NUCLEOTIDE SEQUENCE [LARGE SCALE GENOMIC DNA]</scope>
</reference>
<evidence type="ECO:0000313" key="1">
    <source>
        <dbReference type="EMBL" id="CAK0788850.1"/>
    </source>
</evidence>
<proteinExistence type="predicted"/>
<keyword evidence="2" id="KW-1185">Reference proteome</keyword>
<comment type="caution">
    <text evidence="1">The sequence shown here is derived from an EMBL/GenBank/DDBJ whole genome shotgun (WGS) entry which is preliminary data.</text>
</comment>
<protein>
    <submittedName>
        <fullName evidence="1">Uncharacterized protein</fullName>
    </submittedName>
</protein>
<feature type="non-terminal residue" evidence="1">
    <location>
        <position position="1"/>
    </location>
</feature>
<dbReference type="Proteomes" id="UP001189429">
    <property type="component" value="Unassembled WGS sequence"/>
</dbReference>
<evidence type="ECO:0000313" key="2">
    <source>
        <dbReference type="Proteomes" id="UP001189429"/>
    </source>
</evidence>
<organism evidence="1 2">
    <name type="scientific">Prorocentrum cordatum</name>
    <dbReference type="NCBI Taxonomy" id="2364126"/>
    <lineage>
        <taxon>Eukaryota</taxon>
        <taxon>Sar</taxon>
        <taxon>Alveolata</taxon>
        <taxon>Dinophyceae</taxon>
        <taxon>Prorocentrales</taxon>
        <taxon>Prorocentraceae</taxon>
        <taxon>Prorocentrum</taxon>
    </lineage>
</organism>
<name>A0ABN9P9T5_9DINO</name>